<evidence type="ECO:0000313" key="2">
    <source>
        <dbReference type="EMBL" id="GFO40154.1"/>
    </source>
</evidence>
<accession>A0AAV4D7M2</accession>
<name>A0AAV4D7M2_9GAST</name>
<sequence length="227" mass="26185">MYGLLAILTLAACFSSTRSCGTAPSRCELLQLCTSQVDTRLHNFWNFTGNWQAKVDNYICDHDRTRCLIRRPACREPIIFDKAVLMYDIYMLLCRDSAPHRYVDAVSGFFYQFINNDVCSVNKTLMRMVLDKYSECLNTRAPSFERYSCGDVAGLKSCILDCATSHCGYATQWLLTKEMDRRIFRLYGRCKNEEMSLLSERWVVQTDPPFNLTAYYEAQNAASREGH</sequence>
<dbReference type="Proteomes" id="UP000735302">
    <property type="component" value="Unassembled WGS sequence"/>
</dbReference>
<dbReference type="AlphaFoldDB" id="A0AAV4D7M2"/>
<organism evidence="2 3">
    <name type="scientific">Plakobranchus ocellatus</name>
    <dbReference type="NCBI Taxonomy" id="259542"/>
    <lineage>
        <taxon>Eukaryota</taxon>
        <taxon>Metazoa</taxon>
        <taxon>Spiralia</taxon>
        <taxon>Lophotrochozoa</taxon>
        <taxon>Mollusca</taxon>
        <taxon>Gastropoda</taxon>
        <taxon>Heterobranchia</taxon>
        <taxon>Euthyneura</taxon>
        <taxon>Panpulmonata</taxon>
        <taxon>Sacoglossa</taxon>
        <taxon>Placobranchoidea</taxon>
        <taxon>Plakobranchidae</taxon>
        <taxon>Plakobranchus</taxon>
    </lineage>
</organism>
<keyword evidence="3" id="KW-1185">Reference proteome</keyword>
<dbReference type="EMBL" id="BLXT01007586">
    <property type="protein sequence ID" value="GFO40154.1"/>
    <property type="molecule type" value="Genomic_DNA"/>
</dbReference>
<feature type="chain" id="PRO_5044011106" evidence="1">
    <location>
        <begin position="20"/>
        <end position="227"/>
    </location>
</feature>
<comment type="caution">
    <text evidence="2">The sequence shown here is derived from an EMBL/GenBank/DDBJ whole genome shotgun (WGS) entry which is preliminary data.</text>
</comment>
<feature type="signal peptide" evidence="1">
    <location>
        <begin position="1"/>
        <end position="19"/>
    </location>
</feature>
<protein>
    <submittedName>
        <fullName evidence="2">Uncharacterized protein</fullName>
    </submittedName>
</protein>
<keyword evidence="1" id="KW-0732">Signal</keyword>
<evidence type="ECO:0000313" key="3">
    <source>
        <dbReference type="Proteomes" id="UP000735302"/>
    </source>
</evidence>
<gene>
    <name evidence="2" type="ORF">PoB_006665900</name>
</gene>
<evidence type="ECO:0000256" key="1">
    <source>
        <dbReference type="SAM" id="SignalP"/>
    </source>
</evidence>
<reference evidence="2 3" key="1">
    <citation type="journal article" date="2021" name="Elife">
        <title>Chloroplast acquisition without the gene transfer in kleptoplastic sea slugs, Plakobranchus ocellatus.</title>
        <authorList>
            <person name="Maeda T."/>
            <person name="Takahashi S."/>
            <person name="Yoshida T."/>
            <person name="Shimamura S."/>
            <person name="Takaki Y."/>
            <person name="Nagai Y."/>
            <person name="Toyoda A."/>
            <person name="Suzuki Y."/>
            <person name="Arimoto A."/>
            <person name="Ishii H."/>
            <person name="Satoh N."/>
            <person name="Nishiyama T."/>
            <person name="Hasebe M."/>
            <person name="Maruyama T."/>
            <person name="Minagawa J."/>
            <person name="Obokata J."/>
            <person name="Shigenobu S."/>
        </authorList>
    </citation>
    <scope>NUCLEOTIDE SEQUENCE [LARGE SCALE GENOMIC DNA]</scope>
</reference>
<proteinExistence type="predicted"/>